<sequence length="194" mass="20564">MFAVSSGANGQFPRGKSDTWRELAPRARTISSSCDRSRARCSALRVDIRRCGAKNVKAATGVASGTRNRTETRMAFTARTYFRPPRDPGFAPRLQHLIAAVRFVAYKIALVLVLAGASANGGAPEDVSSEAAEVLKEAVVCSAPVAPNHPSTGRATWTGSPLAVTPLPRPNTSGSLPHHSNHSLPNGLRAPLRC</sequence>
<reference evidence="2 3" key="1">
    <citation type="submission" date="2019-05" db="EMBL/GenBank/DDBJ databases">
        <authorList>
            <consortium name="Science for Life Laboratories"/>
        </authorList>
    </citation>
    <scope>NUCLEOTIDE SEQUENCE [LARGE SCALE GENOMIC DNA]</scope>
    <source>
        <strain evidence="2">Soil9</strain>
    </source>
</reference>
<feature type="compositionally biased region" description="Polar residues" evidence="1">
    <location>
        <begin position="149"/>
        <end position="159"/>
    </location>
</feature>
<protein>
    <submittedName>
        <fullName evidence="2">Uncharacterized protein</fullName>
    </submittedName>
</protein>
<dbReference type="EMBL" id="LR593886">
    <property type="protein sequence ID" value="VTR92094.1"/>
    <property type="molecule type" value="Genomic_DNA"/>
</dbReference>
<organism evidence="2 3">
    <name type="scientific">Gemmata massiliana</name>
    <dbReference type="NCBI Taxonomy" id="1210884"/>
    <lineage>
        <taxon>Bacteria</taxon>
        <taxon>Pseudomonadati</taxon>
        <taxon>Planctomycetota</taxon>
        <taxon>Planctomycetia</taxon>
        <taxon>Gemmatales</taxon>
        <taxon>Gemmataceae</taxon>
        <taxon>Gemmata</taxon>
    </lineage>
</organism>
<name>A0A6P2CWK2_9BACT</name>
<evidence type="ECO:0000313" key="2">
    <source>
        <dbReference type="EMBL" id="VTR92094.1"/>
    </source>
</evidence>
<gene>
    <name evidence="2" type="ORF">SOIL9_56200</name>
</gene>
<evidence type="ECO:0000256" key="1">
    <source>
        <dbReference type="SAM" id="MobiDB-lite"/>
    </source>
</evidence>
<dbReference type="AlphaFoldDB" id="A0A6P2CWK2"/>
<feature type="region of interest" description="Disordered" evidence="1">
    <location>
        <begin position="149"/>
        <end position="194"/>
    </location>
</feature>
<dbReference type="Proteomes" id="UP000464178">
    <property type="component" value="Chromosome"/>
</dbReference>
<accession>A0A6P2CWK2</accession>
<proteinExistence type="predicted"/>
<evidence type="ECO:0000313" key="3">
    <source>
        <dbReference type="Proteomes" id="UP000464178"/>
    </source>
</evidence>
<keyword evidence="3" id="KW-1185">Reference proteome</keyword>
<dbReference type="KEGG" id="gms:SOIL9_56200"/>